<evidence type="ECO:0000256" key="1">
    <source>
        <dbReference type="SAM" id="Phobius"/>
    </source>
</evidence>
<evidence type="ECO:0000313" key="2">
    <source>
        <dbReference type="EMBL" id="KKS45831.1"/>
    </source>
</evidence>
<organism evidence="2 3">
    <name type="scientific">Candidatus Giovannonibacteria bacterium GW2011_GWF2_42_19</name>
    <dbReference type="NCBI Taxonomy" id="1618659"/>
    <lineage>
        <taxon>Bacteria</taxon>
        <taxon>Candidatus Giovannoniibacteriota</taxon>
    </lineage>
</organism>
<gene>
    <name evidence="2" type="ORF">UV11_C0039G0010</name>
</gene>
<dbReference type="STRING" id="1618659.UV11_C0039G0010"/>
<protein>
    <submittedName>
        <fullName evidence="2">Uncharacterized protein</fullName>
    </submittedName>
</protein>
<keyword evidence="1" id="KW-1133">Transmembrane helix</keyword>
<keyword evidence="1" id="KW-0812">Transmembrane</keyword>
<name>A0A0G1BHQ5_9BACT</name>
<evidence type="ECO:0000313" key="3">
    <source>
        <dbReference type="Proteomes" id="UP000034036"/>
    </source>
</evidence>
<reference evidence="2 3" key="1">
    <citation type="journal article" date="2015" name="Nature">
        <title>rRNA introns, odd ribosomes, and small enigmatic genomes across a large radiation of phyla.</title>
        <authorList>
            <person name="Brown C.T."/>
            <person name="Hug L.A."/>
            <person name="Thomas B.C."/>
            <person name="Sharon I."/>
            <person name="Castelle C.J."/>
            <person name="Singh A."/>
            <person name="Wilkins M.J."/>
            <person name="Williams K.H."/>
            <person name="Banfield J.F."/>
        </authorList>
    </citation>
    <scope>NUCLEOTIDE SEQUENCE [LARGE SCALE GENOMIC DNA]</scope>
</reference>
<proteinExistence type="predicted"/>
<comment type="caution">
    <text evidence="2">The sequence shown here is derived from an EMBL/GenBank/DDBJ whole genome shotgun (WGS) entry which is preliminary data.</text>
</comment>
<dbReference type="AlphaFoldDB" id="A0A0G1BHQ5"/>
<dbReference type="Proteomes" id="UP000034036">
    <property type="component" value="Unassembled WGS sequence"/>
</dbReference>
<feature type="transmembrane region" description="Helical" evidence="1">
    <location>
        <begin position="25"/>
        <end position="49"/>
    </location>
</feature>
<keyword evidence="1" id="KW-0472">Membrane</keyword>
<sequence length="104" mass="12179">MKSFNLKLKIPHLKFGNFLKNPGYYWGQFLIVYLVFMLAVLLFDGWVFWKFSIREDVSPGAGGQQGELFNKNDFNKVSTELKEREEAYKKIRLSEPIEDPSLVK</sequence>
<accession>A0A0G1BHQ5</accession>
<dbReference type="EMBL" id="LCDF01000039">
    <property type="protein sequence ID" value="KKS45831.1"/>
    <property type="molecule type" value="Genomic_DNA"/>
</dbReference>